<dbReference type="OrthoDB" id="14053at2"/>
<dbReference type="STRING" id="106634.TVD_09600"/>
<dbReference type="Gene3D" id="3.40.1260.10">
    <property type="entry name" value="DsrEFH-like"/>
    <property type="match status" value="1"/>
</dbReference>
<protein>
    <submittedName>
        <fullName evidence="2">Uncharacterized protein</fullName>
    </submittedName>
</protein>
<dbReference type="Pfam" id="PF02635">
    <property type="entry name" value="DsrE"/>
    <property type="match status" value="1"/>
</dbReference>
<keyword evidence="3" id="KW-1185">Reference proteome</keyword>
<dbReference type="KEGG" id="tvr:TVD_09600"/>
<reference evidence="2 3" key="1">
    <citation type="submission" date="2015-04" db="EMBL/GenBank/DDBJ databases">
        <title>Complete Sequence for the Genome of the Thioalkalivibrio versutus D301.</title>
        <authorList>
            <person name="Mu T."/>
            <person name="Zhou J."/>
            <person name="Xu X."/>
        </authorList>
    </citation>
    <scope>NUCLEOTIDE SEQUENCE [LARGE SCALE GENOMIC DNA]</scope>
    <source>
        <strain evidence="2 3">D301</strain>
    </source>
</reference>
<name>A0A0G3G5E3_9GAMM</name>
<dbReference type="SUPFAM" id="SSF75169">
    <property type="entry name" value="DsrEFH-like"/>
    <property type="match status" value="1"/>
</dbReference>
<evidence type="ECO:0000256" key="1">
    <source>
        <dbReference type="SAM" id="SignalP"/>
    </source>
</evidence>
<sequence>MNKRFILPLAMAAAVFALPGTALADSYYSEQKVVYHVNHDNEQRQVGAMRNIQNHINAVGADRMSIKVVMHGNGLSLLQHAKSNEDLKAFVDQLKMQDVDFQVCNNTVVGRNIDVANDLYDASEDDIIPSGVAHLSHLQQQGYTYVRP</sequence>
<feature type="signal peptide" evidence="1">
    <location>
        <begin position="1"/>
        <end position="24"/>
    </location>
</feature>
<feature type="chain" id="PRO_5002553709" evidence="1">
    <location>
        <begin position="25"/>
        <end position="148"/>
    </location>
</feature>
<dbReference type="PATRIC" id="fig|106634.4.peg.1965"/>
<dbReference type="AlphaFoldDB" id="A0A0G3G5E3"/>
<proteinExistence type="predicted"/>
<dbReference type="PANTHER" id="PTHR37691:SF1">
    <property type="entry name" value="BLR3518 PROTEIN"/>
    <property type="match status" value="1"/>
</dbReference>
<dbReference type="InterPro" id="IPR027396">
    <property type="entry name" value="DsrEFH-like"/>
</dbReference>
<accession>A0A0G3G5E3</accession>
<dbReference type="RefSeq" id="WP_047251484.1">
    <property type="nucleotide sequence ID" value="NZ_CP011367.1"/>
</dbReference>
<dbReference type="EMBL" id="CP011367">
    <property type="protein sequence ID" value="AKJ95594.1"/>
    <property type="molecule type" value="Genomic_DNA"/>
</dbReference>
<keyword evidence="1" id="KW-0732">Signal</keyword>
<dbReference type="Proteomes" id="UP000064201">
    <property type="component" value="Chromosome"/>
</dbReference>
<organism evidence="2 3">
    <name type="scientific">Thioalkalivibrio versutus</name>
    <dbReference type="NCBI Taxonomy" id="106634"/>
    <lineage>
        <taxon>Bacteria</taxon>
        <taxon>Pseudomonadati</taxon>
        <taxon>Pseudomonadota</taxon>
        <taxon>Gammaproteobacteria</taxon>
        <taxon>Chromatiales</taxon>
        <taxon>Ectothiorhodospiraceae</taxon>
        <taxon>Thioalkalivibrio</taxon>
    </lineage>
</organism>
<evidence type="ECO:0000313" key="2">
    <source>
        <dbReference type="EMBL" id="AKJ95594.1"/>
    </source>
</evidence>
<dbReference type="PANTHER" id="PTHR37691">
    <property type="entry name" value="BLR3518 PROTEIN"/>
    <property type="match status" value="1"/>
</dbReference>
<dbReference type="InterPro" id="IPR003787">
    <property type="entry name" value="Sulphur_relay_DsrE/F-like"/>
</dbReference>
<evidence type="ECO:0000313" key="3">
    <source>
        <dbReference type="Proteomes" id="UP000064201"/>
    </source>
</evidence>
<gene>
    <name evidence="2" type="ORF">TVD_09600</name>
</gene>